<accession>A0ABW4MKN2</accession>
<feature type="region of interest" description="Disordered" evidence="1">
    <location>
        <begin position="51"/>
        <end position="71"/>
    </location>
</feature>
<evidence type="ECO:0000313" key="3">
    <source>
        <dbReference type="Proteomes" id="UP001597215"/>
    </source>
</evidence>
<sequence length="71" mass="7901">MNEEVAVTVAGKKQKMTKKEFLIRSSYDKAIKSNSVKELLTLARLYEKLAPSSMDPPEPIQIHSIPGDEGL</sequence>
<comment type="caution">
    <text evidence="2">The sequence shown here is derived from an EMBL/GenBank/DDBJ whole genome shotgun (WGS) entry which is preliminary data.</text>
</comment>
<reference evidence="3" key="1">
    <citation type="journal article" date="2019" name="Int. J. Syst. Evol. Microbiol.">
        <title>The Global Catalogue of Microorganisms (GCM) 10K type strain sequencing project: providing services to taxonomists for standard genome sequencing and annotation.</title>
        <authorList>
            <consortium name="The Broad Institute Genomics Platform"/>
            <consortium name="The Broad Institute Genome Sequencing Center for Infectious Disease"/>
            <person name="Wu L."/>
            <person name="Ma J."/>
        </authorList>
    </citation>
    <scope>NUCLEOTIDE SEQUENCE [LARGE SCALE GENOMIC DNA]</scope>
    <source>
        <strain evidence="3">CGMCC 1.12449</strain>
    </source>
</reference>
<dbReference type="EMBL" id="JBHUEL010000013">
    <property type="protein sequence ID" value="MFD1768112.1"/>
    <property type="molecule type" value="Genomic_DNA"/>
</dbReference>
<evidence type="ECO:0000313" key="2">
    <source>
        <dbReference type="EMBL" id="MFD1768112.1"/>
    </source>
</evidence>
<proteinExistence type="predicted"/>
<dbReference type="Proteomes" id="UP001597215">
    <property type="component" value="Unassembled WGS sequence"/>
</dbReference>
<gene>
    <name evidence="2" type="ORF">ACFSAG_14820</name>
</gene>
<evidence type="ECO:0000256" key="1">
    <source>
        <dbReference type="SAM" id="MobiDB-lite"/>
    </source>
</evidence>
<keyword evidence="3" id="KW-1185">Reference proteome</keyword>
<name>A0ABW4MKN2_9SPHN</name>
<protein>
    <submittedName>
        <fullName evidence="2">Uncharacterized protein</fullName>
    </submittedName>
</protein>
<organism evidence="2 3">
    <name type="scientific">Sphingorhabdus buctiana</name>
    <dbReference type="NCBI Taxonomy" id="1508805"/>
    <lineage>
        <taxon>Bacteria</taxon>
        <taxon>Pseudomonadati</taxon>
        <taxon>Pseudomonadota</taxon>
        <taxon>Alphaproteobacteria</taxon>
        <taxon>Sphingomonadales</taxon>
        <taxon>Sphingomonadaceae</taxon>
        <taxon>Sphingorhabdus</taxon>
    </lineage>
</organism>
<dbReference type="RefSeq" id="WP_381516432.1">
    <property type="nucleotide sequence ID" value="NZ_JBHUEL010000013.1"/>
</dbReference>